<evidence type="ECO:0000313" key="3">
    <source>
        <dbReference type="Proteomes" id="UP001642484"/>
    </source>
</evidence>
<evidence type="ECO:0000256" key="1">
    <source>
        <dbReference type="SAM" id="MobiDB-lite"/>
    </source>
</evidence>
<evidence type="ECO:0000313" key="2">
    <source>
        <dbReference type="EMBL" id="CAK9040997.1"/>
    </source>
</evidence>
<accession>A0ABP0LQS8</accession>
<gene>
    <name evidence="2" type="ORF">CCMP2556_LOCUS22027</name>
</gene>
<comment type="caution">
    <text evidence="2">The sequence shown here is derived from an EMBL/GenBank/DDBJ whole genome shotgun (WGS) entry which is preliminary data.</text>
</comment>
<protein>
    <submittedName>
        <fullName evidence="2">Uncharacterized protein</fullName>
    </submittedName>
</protein>
<dbReference type="Proteomes" id="UP001642484">
    <property type="component" value="Unassembled WGS sequence"/>
</dbReference>
<dbReference type="EMBL" id="CAXAMN010013470">
    <property type="protein sequence ID" value="CAK9040997.1"/>
    <property type="molecule type" value="Genomic_DNA"/>
</dbReference>
<feature type="region of interest" description="Disordered" evidence="1">
    <location>
        <begin position="653"/>
        <end position="675"/>
    </location>
</feature>
<sequence length="675" mass="75255">MVDQVVHTLKKQGLAYHSVVTPSQVLRHPRNRANQMLSWLDMWDKGQKMMAIGMKRQFLGESMAMEISPDPAKRFEQLMANENLIKEANGAMAPMTGSERFLSLSTSHTTAFLRAISHGCLPDEQPPVEVRKDDPCWDLIQNGWSWLILSHLVEGQWPMLPTLLQGAMNSANSISKAPNELELAAQLGHLFSLNVPLHEAKEKVQAANTCQPAVLTYLSHFVKTFSGRNFNIQLQVGQDVLEAMCYTNFKVTGEIFPMLRVAMWCTMLGTNKHQDNIQRILTKADLDKLKTANAKEKVITAEHQLQGAWPIVAKSTVEDQNHSYKCGRLCTRTILFLVGKQKHSRESKSYEDLGQILEAFTQEMAKTHTCEAKEELESQTPQDVLSASAQDMALIQNPHMKPGEVHLDLCNVSFWLPICITPLGKSLNSQSLVRVLPVLGSPGTIANVKDNAITMVHRPHLGPSLSIDVPFDDLPKWKVSKAKMPQICPAETAAALLPHKVPMAKEELSKLQATMALHEACEKHQVDHNQIAFAQNPMGLWTLQAIKKAKQLKLVPLGSLAKLKGKEPRGCILMEHGGIKWQIHPWKQYQAWGEDAKSQETLVPFWWCKGGSEQCNMEIHSITMTTSSGNVKIPVLTNTVAIDANQLLLYTKPEDNENMGGGESSQPKKKLKATK</sequence>
<organism evidence="2 3">
    <name type="scientific">Durusdinium trenchii</name>
    <dbReference type="NCBI Taxonomy" id="1381693"/>
    <lineage>
        <taxon>Eukaryota</taxon>
        <taxon>Sar</taxon>
        <taxon>Alveolata</taxon>
        <taxon>Dinophyceae</taxon>
        <taxon>Suessiales</taxon>
        <taxon>Symbiodiniaceae</taxon>
        <taxon>Durusdinium</taxon>
    </lineage>
</organism>
<reference evidence="2 3" key="1">
    <citation type="submission" date="2024-02" db="EMBL/GenBank/DDBJ databases">
        <authorList>
            <person name="Chen Y."/>
            <person name="Shah S."/>
            <person name="Dougan E. K."/>
            <person name="Thang M."/>
            <person name="Chan C."/>
        </authorList>
    </citation>
    <scope>NUCLEOTIDE SEQUENCE [LARGE SCALE GENOMIC DNA]</scope>
</reference>
<keyword evidence="3" id="KW-1185">Reference proteome</keyword>
<proteinExistence type="predicted"/>
<name>A0ABP0LQS8_9DINO</name>